<dbReference type="AlphaFoldDB" id="F8PM57"/>
<name>F8PM57_SERL3</name>
<dbReference type="Proteomes" id="UP000008063">
    <property type="component" value="Unassembled WGS sequence"/>
</dbReference>
<sequence>MAYYLIPGHKNPLLQSQWSMLAPCSKVTALFESHMNCKVCVDAHKGPFNCLQCQKTVNPQKLRRIFLPGGKSNTGDLTPLSGTGPQPTMFKQPISMYGKSKCYWRHTGKPSLSSGFTNSGRDLF</sequence>
<keyword evidence="2" id="KW-1185">Reference proteome</keyword>
<reference evidence="2" key="1">
    <citation type="journal article" date="2011" name="Science">
        <title>The plant cell wall-decomposing machinery underlies the functional diversity of forest fungi.</title>
        <authorList>
            <person name="Eastwood D.C."/>
            <person name="Floudas D."/>
            <person name="Binder M."/>
            <person name="Majcherczyk A."/>
            <person name="Schneider P."/>
            <person name="Aerts A."/>
            <person name="Asiegbu F.O."/>
            <person name="Baker S.E."/>
            <person name="Barry K."/>
            <person name="Bendiksby M."/>
            <person name="Blumentritt M."/>
            <person name="Coutinho P.M."/>
            <person name="Cullen D."/>
            <person name="de Vries R.P."/>
            <person name="Gathman A."/>
            <person name="Goodell B."/>
            <person name="Henrissat B."/>
            <person name="Ihrmark K."/>
            <person name="Kauserud H."/>
            <person name="Kohler A."/>
            <person name="LaButti K."/>
            <person name="Lapidus A."/>
            <person name="Lavin J.L."/>
            <person name="Lee Y.-H."/>
            <person name="Lindquist E."/>
            <person name="Lilly W."/>
            <person name="Lucas S."/>
            <person name="Morin E."/>
            <person name="Murat C."/>
            <person name="Oguiza J.A."/>
            <person name="Park J."/>
            <person name="Pisabarro A.G."/>
            <person name="Riley R."/>
            <person name="Rosling A."/>
            <person name="Salamov A."/>
            <person name="Schmidt O."/>
            <person name="Schmutz J."/>
            <person name="Skrede I."/>
            <person name="Stenlid J."/>
            <person name="Wiebenga A."/>
            <person name="Xie X."/>
            <person name="Kuees U."/>
            <person name="Hibbett D.S."/>
            <person name="Hoffmeister D."/>
            <person name="Hoegberg N."/>
            <person name="Martin F."/>
            <person name="Grigoriev I.V."/>
            <person name="Watkinson S.C."/>
        </authorList>
    </citation>
    <scope>NUCLEOTIDE SEQUENCE [LARGE SCALE GENOMIC DNA]</scope>
    <source>
        <strain evidence="2">strain S7.3</strain>
    </source>
</reference>
<proteinExistence type="predicted"/>
<accession>F8PM57</accession>
<protein>
    <submittedName>
        <fullName evidence="1">Uncharacterized protein</fullName>
    </submittedName>
</protein>
<gene>
    <name evidence="1" type="ORF">SERLA73DRAFT_150336</name>
</gene>
<evidence type="ECO:0000313" key="1">
    <source>
        <dbReference type="EMBL" id="EGO02689.1"/>
    </source>
</evidence>
<evidence type="ECO:0000313" key="2">
    <source>
        <dbReference type="Proteomes" id="UP000008063"/>
    </source>
</evidence>
<dbReference type="HOGENOM" id="CLU_2005308_0_0_1"/>
<organism evidence="2">
    <name type="scientific">Serpula lacrymans var. lacrymans (strain S7.3)</name>
    <name type="common">Dry rot fungus</name>
    <dbReference type="NCBI Taxonomy" id="936435"/>
    <lineage>
        <taxon>Eukaryota</taxon>
        <taxon>Fungi</taxon>
        <taxon>Dikarya</taxon>
        <taxon>Basidiomycota</taxon>
        <taxon>Agaricomycotina</taxon>
        <taxon>Agaricomycetes</taxon>
        <taxon>Agaricomycetidae</taxon>
        <taxon>Boletales</taxon>
        <taxon>Coniophorineae</taxon>
        <taxon>Serpulaceae</taxon>
        <taxon>Serpula</taxon>
    </lineage>
</organism>
<dbReference type="InParanoid" id="F8PM57"/>
<dbReference type="EMBL" id="GL945476">
    <property type="protein sequence ID" value="EGO02689.1"/>
    <property type="molecule type" value="Genomic_DNA"/>
</dbReference>